<dbReference type="PANTHER" id="PTHR43827:SF3">
    <property type="entry name" value="NADP-DEPENDENT OXIDOREDUCTASE DOMAIN-CONTAINING PROTEIN"/>
    <property type="match status" value="1"/>
</dbReference>
<evidence type="ECO:0000259" key="4">
    <source>
        <dbReference type="Pfam" id="PF00248"/>
    </source>
</evidence>
<proteinExistence type="inferred from homology"/>
<dbReference type="InterPro" id="IPR018170">
    <property type="entry name" value="Aldo/ket_reductase_CS"/>
</dbReference>
<dbReference type="InterPro" id="IPR036812">
    <property type="entry name" value="NAD(P)_OxRdtase_dom_sf"/>
</dbReference>
<name>X1BMT8_9ZZZZ</name>
<accession>X1BMT8</accession>
<gene>
    <name evidence="5" type="ORF">S01H4_21771</name>
</gene>
<dbReference type="SUPFAM" id="SSF51430">
    <property type="entry name" value="NAD(P)-linked oxidoreductase"/>
    <property type="match status" value="1"/>
</dbReference>
<evidence type="ECO:0000256" key="1">
    <source>
        <dbReference type="ARBA" id="ARBA00007905"/>
    </source>
</evidence>
<evidence type="ECO:0000256" key="3">
    <source>
        <dbReference type="ARBA" id="ARBA00023002"/>
    </source>
</evidence>
<dbReference type="Pfam" id="PF00248">
    <property type="entry name" value="Aldo_ket_red"/>
    <property type="match status" value="1"/>
</dbReference>
<feature type="non-terminal residue" evidence="5">
    <location>
        <position position="100"/>
    </location>
</feature>
<dbReference type="EMBL" id="BART01009903">
    <property type="protein sequence ID" value="GAG82462.1"/>
    <property type="molecule type" value="Genomic_DNA"/>
</dbReference>
<dbReference type="PROSITE" id="PS00798">
    <property type="entry name" value="ALDOKETO_REDUCTASE_1"/>
    <property type="match status" value="1"/>
</dbReference>
<dbReference type="InterPro" id="IPR020471">
    <property type="entry name" value="AKR"/>
</dbReference>
<dbReference type="GO" id="GO:0016616">
    <property type="term" value="F:oxidoreductase activity, acting on the CH-OH group of donors, NAD or NADP as acceptor"/>
    <property type="evidence" value="ECO:0007669"/>
    <property type="project" value="UniProtKB-ARBA"/>
</dbReference>
<dbReference type="InterPro" id="IPR023210">
    <property type="entry name" value="NADP_OxRdtase_dom"/>
</dbReference>
<feature type="domain" description="NADP-dependent oxidoreductase" evidence="4">
    <location>
        <begin position="20"/>
        <end position="99"/>
    </location>
</feature>
<reference evidence="5" key="1">
    <citation type="journal article" date="2014" name="Front. Microbiol.">
        <title>High frequency of phylogenetically diverse reductive dehalogenase-homologous genes in deep subseafloor sedimentary metagenomes.</title>
        <authorList>
            <person name="Kawai M."/>
            <person name="Futagami T."/>
            <person name="Toyoda A."/>
            <person name="Takaki Y."/>
            <person name="Nishi S."/>
            <person name="Hori S."/>
            <person name="Arai W."/>
            <person name="Tsubouchi T."/>
            <person name="Morono Y."/>
            <person name="Uchiyama I."/>
            <person name="Ito T."/>
            <person name="Fujiyama A."/>
            <person name="Inagaki F."/>
            <person name="Takami H."/>
        </authorList>
    </citation>
    <scope>NUCLEOTIDE SEQUENCE</scope>
    <source>
        <strain evidence="5">Expedition CK06-06</strain>
    </source>
</reference>
<dbReference type="AlphaFoldDB" id="X1BMT8"/>
<comment type="similarity">
    <text evidence="1">Belongs to the aldo/keto reductase family.</text>
</comment>
<evidence type="ECO:0000313" key="5">
    <source>
        <dbReference type="EMBL" id="GAG82462.1"/>
    </source>
</evidence>
<evidence type="ECO:0000256" key="2">
    <source>
        <dbReference type="ARBA" id="ARBA00022857"/>
    </source>
</evidence>
<protein>
    <recommendedName>
        <fullName evidence="4">NADP-dependent oxidoreductase domain-containing protein</fullName>
    </recommendedName>
</protein>
<organism evidence="5">
    <name type="scientific">marine sediment metagenome</name>
    <dbReference type="NCBI Taxonomy" id="412755"/>
    <lineage>
        <taxon>unclassified sequences</taxon>
        <taxon>metagenomes</taxon>
        <taxon>ecological metagenomes</taxon>
    </lineage>
</organism>
<keyword evidence="3" id="KW-0560">Oxidoreductase</keyword>
<comment type="caution">
    <text evidence="5">The sequence shown here is derived from an EMBL/GenBank/DDBJ whole genome shotgun (WGS) entry which is preliminary data.</text>
</comment>
<sequence>MDLNINSKIKLNNDVEIPLLGLGTWEISDRNTVVNAIRWAISAGYRHFDTATIYGNEKGVGQGIKNAMQECDLKREEIFVTTKLWISSFQYDKALKAFER</sequence>
<keyword evidence="2" id="KW-0521">NADP</keyword>
<dbReference type="PANTHER" id="PTHR43827">
    <property type="entry name" value="2,5-DIKETO-D-GLUCONIC ACID REDUCTASE"/>
    <property type="match status" value="1"/>
</dbReference>
<dbReference type="Gene3D" id="3.20.20.100">
    <property type="entry name" value="NADP-dependent oxidoreductase domain"/>
    <property type="match status" value="1"/>
</dbReference>